<feature type="domain" description="BTB" evidence="1">
    <location>
        <begin position="53"/>
        <end position="122"/>
    </location>
</feature>
<dbReference type="Pfam" id="PF00651">
    <property type="entry name" value="BTB"/>
    <property type="match status" value="1"/>
</dbReference>
<organism evidence="2 3">
    <name type="scientific">Cadophora malorum</name>
    <dbReference type="NCBI Taxonomy" id="108018"/>
    <lineage>
        <taxon>Eukaryota</taxon>
        <taxon>Fungi</taxon>
        <taxon>Dikarya</taxon>
        <taxon>Ascomycota</taxon>
        <taxon>Pezizomycotina</taxon>
        <taxon>Leotiomycetes</taxon>
        <taxon>Helotiales</taxon>
        <taxon>Ploettnerulaceae</taxon>
        <taxon>Cadophora</taxon>
    </lineage>
</organism>
<proteinExistence type="predicted"/>
<dbReference type="Proteomes" id="UP000664132">
    <property type="component" value="Unassembled WGS sequence"/>
</dbReference>
<keyword evidence="3" id="KW-1185">Reference proteome</keyword>
<accession>A0A8H7TC19</accession>
<reference evidence="2" key="1">
    <citation type="submission" date="2021-02" db="EMBL/GenBank/DDBJ databases">
        <title>Genome sequence Cadophora malorum strain M34.</title>
        <authorList>
            <person name="Stefanovic E."/>
            <person name="Vu D."/>
            <person name="Scully C."/>
            <person name="Dijksterhuis J."/>
            <person name="Roader J."/>
            <person name="Houbraken J."/>
        </authorList>
    </citation>
    <scope>NUCLEOTIDE SEQUENCE</scope>
    <source>
        <strain evidence="2">M34</strain>
    </source>
</reference>
<dbReference type="AlphaFoldDB" id="A0A8H7TC19"/>
<protein>
    <recommendedName>
        <fullName evidence="1">BTB domain-containing protein</fullName>
    </recommendedName>
</protein>
<dbReference type="SMART" id="SM00225">
    <property type="entry name" value="BTB"/>
    <property type="match status" value="1"/>
</dbReference>
<evidence type="ECO:0000313" key="2">
    <source>
        <dbReference type="EMBL" id="KAG4417114.1"/>
    </source>
</evidence>
<evidence type="ECO:0000259" key="1">
    <source>
        <dbReference type="PROSITE" id="PS50097"/>
    </source>
</evidence>
<dbReference type="OrthoDB" id="194443at2759"/>
<evidence type="ECO:0000313" key="3">
    <source>
        <dbReference type="Proteomes" id="UP000664132"/>
    </source>
</evidence>
<comment type="caution">
    <text evidence="2">The sequence shown here is derived from an EMBL/GenBank/DDBJ whole genome shotgun (WGS) entry which is preliminary data.</text>
</comment>
<dbReference type="CDD" id="cd18186">
    <property type="entry name" value="BTB_POZ_ZBTB_KLHL-like"/>
    <property type="match status" value="1"/>
</dbReference>
<dbReference type="InterPro" id="IPR011333">
    <property type="entry name" value="SKP1/BTB/POZ_sf"/>
</dbReference>
<gene>
    <name evidence="2" type="ORF">IFR04_009750</name>
</gene>
<dbReference type="Gene3D" id="3.30.710.10">
    <property type="entry name" value="Potassium Channel Kv1.1, Chain A"/>
    <property type="match status" value="1"/>
</dbReference>
<dbReference type="PROSITE" id="PS50097">
    <property type="entry name" value="BTB"/>
    <property type="match status" value="1"/>
</dbReference>
<dbReference type="EMBL" id="JAFJYH010000164">
    <property type="protein sequence ID" value="KAG4417114.1"/>
    <property type="molecule type" value="Genomic_DNA"/>
</dbReference>
<dbReference type="InterPro" id="IPR000210">
    <property type="entry name" value="BTB/POZ_dom"/>
</dbReference>
<name>A0A8H7TC19_9HELO</name>
<dbReference type="PANTHER" id="PTHR47843:SF2">
    <property type="entry name" value="BTB DOMAIN-CONTAINING PROTEIN"/>
    <property type="match status" value="1"/>
</dbReference>
<dbReference type="SUPFAM" id="SSF54695">
    <property type="entry name" value="POZ domain"/>
    <property type="match status" value="1"/>
</dbReference>
<dbReference type="PANTHER" id="PTHR47843">
    <property type="entry name" value="BTB DOMAIN-CONTAINING PROTEIN-RELATED"/>
    <property type="match status" value="1"/>
</dbReference>
<sequence length="251" mass="27893">MATCTPSPTPPTIGAAAAPSVPATAATSAIPQATQLSPVQKRTRILHKALSSEIVHIKVGVLLQDFGVHKALICHSSPYFKAAFNSGFEETKTGIMKLPDAEPGVFELFSRWLYTESLWSESDDEYSWPDVDLLVELYVFADMAQVSPLMNQTLDTVQEISDLKRELPSSSLMAYAWNNTTETSQLRRLLIDWVVWRVEIVSIDEDWVNTLPSQCVGEMLEGLRAVAKRYASTTRGKQTNTLLITSHYQSL</sequence>